<gene>
    <name evidence="11" type="ORF">PACLA_8A068519</name>
</gene>
<dbReference type="GO" id="GO:0034451">
    <property type="term" value="C:centriolar satellite"/>
    <property type="evidence" value="ECO:0007669"/>
    <property type="project" value="TreeGrafter"/>
</dbReference>
<dbReference type="OrthoDB" id="6351660at2759"/>
<accession>A0A7D9L228</accession>
<keyword evidence="5 8" id="KW-0175">Coiled coil</keyword>
<evidence type="ECO:0000256" key="6">
    <source>
        <dbReference type="ARBA" id="ARBA00023212"/>
    </source>
</evidence>
<evidence type="ECO:0000256" key="10">
    <source>
        <dbReference type="SAM" id="Phobius"/>
    </source>
</evidence>
<dbReference type="PANTHER" id="PTHR18879">
    <property type="entry name" value="CENTROSOMAL PROTEIN OF 290 KDA"/>
    <property type="match status" value="1"/>
</dbReference>
<dbReference type="GO" id="GO:0035869">
    <property type="term" value="C:ciliary transition zone"/>
    <property type="evidence" value="ECO:0007669"/>
    <property type="project" value="TreeGrafter"/>
</dbReference>
<keyword evidence="10" id="KW-1133">Transmembrane helix</keyword>
<name>A0A7D9L228_PARCT</name>
<feature type="compositionally biased region" description="Basic and acidic residues" evidence="9">
    <location>
        <begin position="817"/>
        <end position="880"/>
    </location>
</feature>
<organism evidence="11 12">
    <name type="scientific">Paramuricea clavata</name>
    <name type="common">Red gorgonian</name>
    <name type="synonym">Violescent sea-whip</name>
    <dbReference type="NCBI Taxonomy" id="317549"/>
    <lineage>
        <taxon>Eukaryota</taxon>
        <taxon>Metazoa</taxon>
        <taxon>Cnidaria</taxon>
        <taxon>Anthozoa</taxon>
        <taxon>Octocorallia</taxon>
        <taxon>Malacalcyonacea</taxon>
        <taxon>Plexauridae</taxon>
        <taxon>Paramuricea</taxon>
    </lineage>
</organism>
<dbReference type="GO" id="GO:0097711">
    <property type="term" value="P:ciliary basal body-plasma membrane docking"/>
    <property type="evidence" value="ECO:0007669"/>
    <property type="project" value="TreeGrafter"/>
</dbReference>
<keyword evidence="4" id="KW-0970">Cilium biogenesis/degradation</keyword>
<evidence type="ECO:0000313" key="11">
    <source>
        <dbReference type="EMBL" id="CAB4024194.1"/>
    </source>
</evidence>
<dbReference type="Pfam" id="PF16574">
    <property type="entry name" value="CEP209_CC5"/>
    <property type="match status" value="1"/>
</dbReference>
<dbReference type="InterPro" id="IPR032321">
    <property type="entry name" value="Cep209_CC5"/>
</dbReference>
<comment type="subcellular location">
    <subcellularLocation>
        <location evidence="1">Cytoplasm</location>
        <location evidence="1">Cytoskeleton</location>
        <location evidence="1">Cilium basal body</location>
    </subcellularLocation>
    <subcellularLocation>
        <location evidence="2">Cytoplasm</location>
        <location evidence="2">Cytoskeleton</location>
        <location evidence="2">Microtubule organizing center</location>
        <location evidence="2">Centrosome</location>
    </subcellularLocation>
</comment>
<evidence type="ECO:0000256" key="5">
    <source>
        <dbReference type="ARBA" id="ARBA00023054"/>
    </source>
</evidence>
<dbReference type="Proteomes" id="UP001152795">
    <property type="component" value="Unassembled WGS sequence"/>
</dbReference>
<proteinExistence type="predicted"/>
<feature type="transmembrane region" description="Helical" evidence="10">
    <location>
        <begin position="39"/>
        <end position="61"/>
    </location>
</feature>
<feature type="region of interest" description="Disordered" evidence="9">
    <location>
        <begin position="923"/>
        <end position="947"/>
    </location>
</feature>
<sequence length="982" mass="114876">IHPLFHLSLADFFLACGWFVTTSLWWVHRNDSAKDAEACFYLEIVTEIFHIASFFLTVNYATHVFVRIKQRTRDALTKLNIEAQRIERELRSELEGVVTKDLHEAILKRQRVLEEEESKLKVEVMRLKEISDVASHQAEAIQAQQESRDKELTSLRKQLYDVQMENDDKTIIGKLHHHIVALQVSEGMAIKKLETAQSKVSKLDAHILRLEQKLDEKDQDLYHAKLEARNKAKYLKQTIQDLRRQFSGSLPLLKQERFAEAMRSLQDSKLKLQQDLDKAQKEREQASLQLVELELKHKNLEELLSTLKDGKGAAKVIEWHKRIEEIRLKDLKLNRNITKLHEQIKFLESLNKNQEHSLVRLEEENVRMAKQHEERQLLWDQREVELERSLAKLEQQQADMAQAALRFEEATGSVPDPNLPIANQLEEAIRRIKDHVKIIIGCRHENKNLKTQVTELKHALEEHATKNTQNAKIINELRLRLPVSERLAVTEHVERLVTRPQDYEAKKALQVAQSTISSLQQMITKKEESILKYQELLKESRDDMEAQTQQHKAEIKLLQDRLQLEEDEALRKFKAHQTDVINSASSARPGNRELKRLSELEELAAEQENALAAAAERYQRSRNEFGKLKVQCEDMVSEISKKAELAEARLLERIKGLENELESREQNLRERTKENEVLTEELEAAREANERAPTRAMKSLVERLRNQLLIKDKEQKTLSKALRQLRADMVNTAEENLRANTQLAGEEVNVQMIVARETAELRERVEGLGSRLEKMKNEVKKYKEREGNLQEENNRLKKDLERKKTALVQMADQQELGDGRENAEDSLRNERRKRQECEQRLLEMEKKMQRLNEKNKEKEMREQEDGKKEEKQKSQKMSEEVLKWEEGKKWQHKVETLKAKLMEKTKELEKAEKSLTLCRDALNRGEKASSQTKLKSSRSTVDASTLHRDDVIQDLKQKVFDVESENQDLRQRLALDRDVRQQ</sequence>
<evidence type="ECO:0000256" key="1">
    <source>
        <dbReference type="ARBA" id="ARBA00004120"/>
    </source>
</evidence>
<feature type="coiled-coil region" evidence="8">
    <location>
        <begin position="69"/>
        <end position="96"/>
    </location>
</feature>
<evidence type="ECO:0000256" key="9">
    <source>
        <dbReference type="SAM" id="MobiDB-lite"/>
    </source>
</evidence>
<evidence type="ECO:0000256" key="8">
    <source>
        <dbReference type="SAM" id="Coils"/>
    </source>
</evidence>
<evidence type="ECO:0000256" key="2">
    <source>
        <dbReference type="ARBA" id="ARBA00004300"/>
    </source>
</evidence>
<evidence type="ECO:0000256" key="7">
    <source>
        <dbReference type="ARBA" id="ARBA00023273"/>
    </source>
</evidence>
<feature type="region of interest" description="Disordered" evidence="9">
    <location>
        <begin position="810"/>
        <end position="880"/>
    </location>
</feature>
<feature type="coiled-coil region" evidence="8">
    <location>
        <begin position="519"/>
        <end position="688"/>
    </location>
</feature>
<keyword evidence="3" id="KW-0963">Cytoplasm</keyword>
<keyword evidence="10" id="KW-0812">Transmembrane</keyword>
<dbReference type="InterPro" id="IPR026201">
    <property type="entry name" value="Cep290"/>
</dbReference>
<dbReference type="PANTHER" id="PTHR18879:SF20">
    <property type="entry name" value="CENTROSOMAL PROTEIN OF 290 KDA"/>
    <property type="match status" value="1"/>
</dbReference>
<dbReference type="GO" id="GO:1905349">
    <property type="term" value="P:ciliary transition zone assembly"/>
    <property type="evidence" value="ECO:0007669"/>
    <property type="project" value="TreeGrafter"/>
</dbReference>
<keyword evidence="10" id="KW-0472">Membrane</keyword>
<keyword evidence="7" id="KW-0966">Cell projection</keyword>
<feature type="compositionally biased region" description="Polar residues" evidence="9">
    <location>
        <begin position="928"/>
        <end position="943"/>
    </location>
</feature>
<keyword evidence="12" id="KW-1185">Reference proteome</keyword>
<protein>
    <submittedName>
        <fullName evidence="11">Uncharacterized protein</fullName>
    </submittedName>
</protein>
<dbReference type="AlphaFoldDB" id="A0A7D9L228"/>
<comment type="caution">
    <text evidence="11">The sequence shown here is derived from an EMBL/GenBank/DDBJ whole genome shotgun (WGS) entry which is preliminary data.</text>
</comment>
<reference evidence="11" key="1">
    <citation type="submission" date="2020-04" db="EMBL/GenBank/DDBJ databases">
        <authorList>
            <person name="Alioto T."/>
            <person name="Alioto T."/>
            <person name="Gomez Garrido J."/>
        </authorList>
    </citation>
    <scope>NUCLEOTIDE SEQUENCE</scope>
    <source>
        <strain evidence="11">A484AB</strain>
    </source>
</reference>
<feature type="non-terminal residue" evidence="11">
    <location>
        <position position="1"/>
    </location>
</feature>
<feature type="transmembrane region" description="Helical" evidence="10">
    <location>
        <begin position="6"/>
        <end position="27"/>
    </location>
</feature>
<feature type="non-terminal residue" evidence="11">
    <location>
        <position position="982"/>
    </location>
</feature>
<evidence type="ECO:0000256" key="3">
    <source>
        <dbReference type="ARBA" id="ARBA00022490"/>
    </source>
</evidence>
<feature type="coiled-coil region" evidence="8">
    <location>
        <begin position="344"/>
        <end position="410"/>
    </location>
</feature>
<feature type="coiled-coil region" evidence="8">
    <location>
        <begin position="193"/>
        <end position="310"/>
    </location>
</feature>
<evidence type="ECO:0000313" key="12">
    <source>
        <dbReference type="Proteomes" id="UP001152795"/>
    </source>
</evidence>
<evidence type="ECO:0000256" key="4">
    <source>
        <dbReference type="ARBA" id="ARBA00022794"/>
    </source>
</evidence>
<dbReference type="EMBL" id="CACRXK020012893">
    <property type="protein sequence ID" value="CAB4024194.1"/>
    <property type="molecule type" value="Genomic_DNA"/>
</dbReference>
<dbReference type="GO" id="GO:1905515">
    <property type="term" value="P:non-motile cilium assembly"/>
    <property type="evidence" value="ECO:0007669"/>
    <property type="project" value="TreeGrafter"/>
</dbReference>
<keyword evidence="6" id="KW-0206">Cytoskeleton</keyword>